<evidence type="ECO:0008006" key="4">
    <source>
        <dbReference type="Google" id="ProtNLM"/>
    </source>
</evidence>
<dbReference type="NCBIfam" id="TIGR00684">
    <property type="entry name" value="narJ"/>
    <property type="match status" value="1"/>
</dbReference>
<name>A0ABN6DA35_9BURK</name>
<reference evidence="2 3" key="1">
    <citation type="journal article" date="2021" name="Microbiol. Spectr.">
        <title>A Single Bacterium Capable of Oxidation and Reduction of Iron at Circumneutral pH.</title>
        <authorList>
            <person name="Kato S."/>
            <person name="Ohkuma M."/>
        </authorList>
    </citation>
    <scope>NUCLEOTIDE SEQUENCE [LARGE SCALE GENOMIC DNA]</scope>
    <source>
        <strain evidence="2 3">MIZ03</strain>
    </source>
</reference>
<dbReference type="RefSeq" id="WP_223911011.1">
    <property type="nucleotide sequence ID" value="NZ_AP024238.1"/>
</dbReference>
<evidence type="ECO:0000256" key="1">
    <source>
        <dbReference type="ARBA" id="ARBA00023063"/>
    </source>
</evidence>
<sequence>MSLISNITGMSRSLRVLARLLSYPNATLRADLADMRAAIQSEQAVTRSRQAELFTLMDNIAQGDTLQIEADYVELFDRGHATSLHLFEHVHGDSRDRGPAMIDLTQTYEKAGLFLAEGELPDYLPVVLEYASTQPPQEARAFLGEMAHILNAIFSALQQRNTPYATVLGTLIELSGEKAQAVKVAADESLDAAWEEPVVFDGCSVKGQGKPDQPQPIHFVKTDAATARTSAAANATAGAPL</sequence>
<proteinExistence type="predicted"/>
<protein>
    <recommendedName>
        <fullName evidence="4">Nitrate reductase molybdenum cofactor assembly chaperone</fullName>
    </recommendedName>
</protein>
<dbReference type="Pfam" id="PF02613">
    <property type="entry name" value="Nitrate_red_del"/>
    <property type="match status" value="1"/>
</dbReference>
<organism evidence="2 3">
    <name type="scientific">Rhodoferax lithotrophicus</name>
    <dbReference type="NCBI Taxonomy" id="2798804"/>
    <lineage>
        <taxon>Bacteria</taxon>
        <taxon>Pseudomonadati</taxon>
        <taxon>Pseudomonadota</taxon>
        <taxon>Betaproteobacteria</taxon>
        <taxon>Burkholderiales</taxon>
        <taxon>Comamonadaceae</taxon>
        <taxon>Rhodoferax</taxon>
    </lineage>
</organism>
<dbReference type="PANTHER" id="PTHR43680:SF2">
    <property type="entry name" value="NITRATE REDUCTASE MOLYBDENUM COFACTOR ASSEMBLY CHAPERONE NARJ"/>
    <property type="match status" value="1"/>
</dbReference>
<dbReference type="SUPFAM" id="SSF89155">
    <property type="entry name" value="TorD-like"/>
    <property type="match status" value="1"/>
</dbReference>
<evidence type="ECO:0000313" key="2">
    <source>
        <dbReference type="EMBL" id="BCO26873.1"/>
    </source>
</evidence>
<dbReference type="InterPro" id="IPR003765">
    <property type="entry name" value="NO3_reductase_chaperone_NarJ"/>
</dbReference>
<dbReference type="InterPro" id="IPR036411">
    <property type="entry name" value="TorD-like_sf"/>
</dbReference>
<accession>A0ABN6DA35</accession>
<dbReference type="Proteomes" id="UP000824366">
    <property type="component" value="Chromosome"/>
</dbReference>
<dbReference type="InterPro" id="IPR020945">
    <property type="entry name" value="DMSO/NO3_reduct_chaperone"/>
</dbReference>
<keyword evidence="1" id="KW-0534">Nitrate assimilation</keyword>
<keyword evidence="3" id="KW-1185">Reference proteome</keyword>
<dbReference type="PANTHER" id="PTHR43680">
    <property type="entry name" value="NITRATE REDUCTASE MOLYBDENUM COFACTOR ASSEMBLY CHAPERONE"/>
    <property type="match status" value="1"/>
</dbReference>
<dbReference type="Gene3D" id="1.10.3480.10">
    <property type="entry name" value="TorD-like"/>
    <property type="match status" value="1"/>
</dbReference>
<dbReference type="EMBL" id="AP024238">
    <property type="protein sequence ID" value="BCO26873.1"/>
    <property type="molecule type" value="Genomic_DNA"/>
</dbReference>
<gene>
    <name evidence="2" type="ORF">MIZ03_1759</name>
</gene>
<evidence type="ECO:0000313" key="3">
    <source>
        <dbReference type="Proteomes" id="UP000824366"/>
    </source>
</evidence>